<comment type="caution">
    <text evidence="2">The sequence shown here is derived from an EMBL/GenBank/DDBJ whole genome shotgun (WGS) entry which is preliminary data.</text>
</comment>
<dbReference type="EMBL" id="BAVS01000019">
    <property type="protein sequence ID" value="GAE94083.1"/>
    <property type="molecule type" value="Genomic_DNA"/>
</dbReference>
<evidence type="ECO:0000313" key="3">
    <source>
        <dbReference type="Proteomes" id="UP000019102"/>
    </source>
</evidence>
<protein>
    <submittedName>
        <fullName evidence="2">GTP-binding protein YqeH</fullName>
    </submittedName>
</protein>
<dbReference type="eggNOG" id="COG1161">
    <property type="taxonomic scope" value="Bacteria"/>
</dbReference>
<organism evidence="2 3">
    <name type="scientific">Gracilibacillus boraciitolerans JCM 21714</name>
    <dbReference type="NCBI Taxonomy" id="1298598"/>
    <lineage>
        <taxon>Bacteria</taxon>
        <taxon>Bacillati</taxon>
        <taxon>Bacillota</taxon>
        <taxon>Bacilli</taxon>
        <taxon>Bacillales</taxon>
        <taxon>Bacillaceae</taxon>
        <taxon>Gracilibacillus</taxon>
    </lineage>
</organism>
<feature type="domain" description="NOA1/YqeH-like C-terminal" evidence="1">
    <location>
        <begin position="2"/>
        <end position="84"/>
    </location>
</feature>
<keyword evidence="3" id="KW-1185">Reference proteome</keyword>
<name>W4VML3_9BACI</name>
<reference evidence="2 3" key="1">
    <citation type="journal article" date="2014" name="Genome Announc.">
        <title>Draft Genome Sequence of the Boron-Tolerant and Moderately Halotolerant Bacterium Gracilibacillus boraciitolerans JCM 21714T.</title>
        <authorList>
            <person name="Ahmed I."/>
            <person name="Oshima K."/>
            <person name="Suda W."/>
            <person name="Kitamura K."/>
            <person name="Iida T."/>
            <person name="Ohmori Y."/>
            <person name="Fujiwara T."/>
            <person name="Hattori M."/>
            <person name="Ohkuma M."/>
        </authorList>
    </citation>
    <scope>NUCLEOTIDE SEQUENCE [LARGE SCALE GENOMIC DNA]</scope>
    <source>
        <strain evidence="2 3">JCM 21714</strain>
    </source>
</reference>
<sequence>MIHRTKLDQADEFYQKHVGELLQPPTQETLEQLPSLVKQTIKIPREKTDIVVPGLGWITVPDGGVTISIHVPKGGVNISLRPALI</sequence>
<dbReference type="STRING" id="1298598.JCM21714_3215"/>
<proteinExistence type="predicted"/>
<evidence type="ECO:0000313" key="2">
    <source>
        <dbReference type="EMBL" id="GAE94083.1"/>
    </source>
</evidence>
<accession>W4VML3</accession>
<dbReference type="AlphaFoldDB" id="W4VML3"/>
<evidence type="ECO:0000259" key="1">
    <source>
        <dbReference type="Pfam" id="PF21516"/>
    </source>
</evidence>
<dbReference type="Pfam" id="PF21516">
    <property type="entry name" value="YqeH-like_C"/>
    <property type="match status" value="1"/>
</dbReference>
<dbReference type="InterPro" id="IPR048422">
    <property type="entry name" value="NOA1/YqeH-like_C"/>
</dbReference>
<dbReference type="Proteomes" id="UP000019102">
    <property type="component" value="Unassembled WGS sequence"/>
</dbReference>
<gene>
    <name evidence="2" type="ORF">JCM21714_3215</name>
</gene>